<dbReference type="CDD" id="cd07509">
    <property type="entry name" value="HAD_PPase"/>
    <property type="match status" value="1"/>
</dbReference>
<dbReference type="GO" id="GO:0016791">
    <property type="term" value="F:phosphatase activity"/>
    <property type="evidence" value="ECO:0007669"/>
    <property type="project" value="InterPro"/>
</dbReference>
<dbReference type="GO" id="GO:0016607">
    <property type="term" value="C:nuclear speck"/>
    <property type="evidence" value="ECO:0007669"/>
    <property type="project" value="Ensembl"/>
</dbReference>
<dbReference type="InterPro" id="IPR006355">
    <property type="entry name" value="LHPP/HDHD2"/>
</dbReference>
<dbReference type="PANTHER" id="PTHR19288">
    <property type="entry name" value="4-NITROPHENYLPHOSPHATASE-RELATED"/>
    <property type="match status" value="1"/>
</dbReference>
<evidence type="ECO:0000256" key="15">
    <source>
        <dbReference type="SAM" id="SignalP"/>
    </source>
</evidence>
<evidence type="ECO:0000256" key="4">
    <source>
        <dbReference type="ARBA" id="ARBA00007958"/>
    </source>
</evidence>
<evidence type="ECO:0000256" key="9">
    <source>
        <dbReference type="ARBA" id="ARBA00022842"/>
    </source>
</evidence>
<feature type="region of interest" description="Disordered" evidence="14">
    <location>
        <begin position="260"/>
        <end position="286"/>
    </location>
</feature>
<dbReference type="Ensembl" id="ENSVURT00010036391.1">
    <property type="protein sequence ID" value="ENSVURP00010031960.1"/>
    <property type="gene ID" value="ENSVURG00010024409.1"/>
</dbReference>
<keyword evidence="10" id="KW-0539">Nucleus</keyword>
<evidence type="ECO:0000256" key="13">
    <source>
        <dbReference type="ARBA" id="ARBA00047820"/>
    </source>
</evidence>
<name>A0A4X2ME70_VOMUR</name>
<evidence type="ECO:0000256" key="5">
    <source>
        <dbReference type="ARBA" id="ARBA00012146"/>
    </source>
</evidence>
<dbReference type="InterPro" id="IPR023214">
    <property type="entry name" value="HAD_sf"/>
</dbReference>
<dbReference type="InterPro" id="IPR006357">
    <property type="entry name" value="HAD-SF_hydro_IIA"/>
</dbReference>
<evidence type="ECO:0000256" key="1">
    <source>
        <dbReference type="ARBA" id="ARBA00001946"/>
    </source>
</evidence>
<feature type="chain" id="PRO_5021438986" description="Phospholysine phosphohistidine inorganic pyrophosphate phosphatase" evidence="15">
    <location>
        <begin position="24"/>
        <end position="346"/>
    </location>
</feature>
<dbReference type="NCBIfam" id="TIGR01460">
    <property type="entry name" value="HAD-SF-IIA"/>
    <property type="match status" value="1"/>
</dbReference>
<reference evidence="16" key="2">
    <citation type="submission" date="2025-08" db="UniProtKB">
        <authorList>
            <consortium name="Ensembl"/>
        </authorList>
    </citation>
    <scope>IDENTIFICATION</scope>
</reference>
<dbReference type="GeneTree" id="ENSGT00940000159002"/>
<dbReference type="Proteomes" id="UP000314987">
    <property type="component" value="Unassembled WGS sequence"/>
</dbReference>
<keyword evidence="9" id="KW-0460">Magnesium</keyword>
<dbReference type="InterPro" id="IPR006439">
    <property type="entry name" value="HAD-SF_hydro_IA"/>
</dbReference>
<comment type="similarity">
    <text evidence="4">Belongs to the HAD-like hydrolase superfamily.</text>
</comment>
<comment type="subcellular location">
    <subcellularLocation>
        <location evidence="3">Cytoplasm</location>
    </subcellularLocation>
    <subcellularLocation>
        <location evidence="2">Nucleus</location>
    </subcellularLocation>
</comment>
<dbReference type="GO" id="GO:0042803">
    <property type="term" value="F:protein homodimerization activity"/>
    <property type="evidence" value="ECO:0007669"/>
    <property type="project" value="Ensembl"/>
</dbReference>
<dbReference type="EC" id="3.6.1.1" evidence="5"/>
<sequence length="346" mass="37240">MRAMAAAAATAAAWAQRLAGVRGLLLDVSGVLYDGGDGGGTAIPGSVEAVARIKQSGLKLRFCTNESQKSRDKFVGLLQRLGFDISVNEITSPAPAACQILKERGLRPYLLVHDDVLPEFNEMDTSNPNCVVIADSGDSFSYQNVNKAFRVLVSLENPVLISLGEGRYYKESDGLMLDVGPYVKALEYACDIRAEVVGKPAPEFFQAALREMGLEAHETIMIGDDIVSDVGGAQRCGIRALQVRTGKFSYFLILTPPHRSKWTRPPKTSTQLGQTDGGGGPLPQRASAASGAGVAQLCRENVFHSLCPGPRAAISGHWSWTAIKRLPLPHSSCHWTSDIRCTNNDN</sequence>
<evidence type="ECO:0000256" key="8">
    <source>
        <dbReference type="ARBA" id="ARBA00022801"/>
    </source>
</evidence>
<evidence type="ECO:0000256" key="3">
    <source>
        <dbReference type="ARBA" id="ARBA00004496"/>
    </source>
</evidence>
<dbReference type="InterPro" id="IPR036412">
    <property type="entry name" value="HAD-like_sf"/>
</dbReference>
<dbReference type="NCBIfam" id="TIGR01458">
    <property type="entry name" value="HAD-SF-IIA-hyp3"/>
    <property type="match status" value="1"/>
</dbReference>
<keyword evidence="8" id="KW-0378">Hydrolase</keyword>
<reference evidence="16" key="3">
    <citation type="submission" date="2025-09" db="UniProtKB">
        <authorList>
            <consortium name="Ensembl"/>
        </authorList>
    </citation>
    <scope>IDENTIFICATION</scope>
</reference>
<dbReference type="GO" id="GO:0005829">
    <property type="term" value="C:cytosol"/>
    <property type="evidence" value="ECO:0007669"/>
    <property type="project" value="Ensembl"/>
</dbReference>
<evidence type="ECO:0000256" key="2">
    <source>
        <dbReference type="ARBA" id="ARBA00004123"/>
    </source>
</evidence>
<organism evidence="16 17">
    <name type="scientific">Vombatus ursinus</name>
    <name type="common">Common wombat</name>
    <dbReference type="NCBI Taxonomy" id="29139"/>
    <lineage>
        <taxon>Eukaryota</taxon>
        <taxon>Metazoa</taxon>
        <taxon>Chordata</taxon>
        <taxon>Craniata</taxon>
        <taxon>Vertebrata</taxon>
        <taxon>Euteleostomi</taxon>
        <taxon>Mammalia</taxon>
        <taxon>Metatheria</taxon>
        <taxon>Diprotodontia</taxon>
        <taxon>Vombatidae</taxon>
        <taxon>Vombatus</taxon>
    </lineage>
</organism>
<dbReference type="GO" id="GO:0004427">
    <property type="term" value="F:inorganic diphosphate phosphatase activity"/>
    <property type="evidence" value="ECO:0007669"/>
    <property type="project" value="UniProtKB-EC"/>
</dbReference>
<proteinExistence type="inferred from homology"/>
<reference evidence="17" key="1">
    <citation type="submission" date="2018-12" db="EMBL/GenBank/DDBJ databases">
        <authorList>
            <person name="Yazar S."/>
        </authorList>
    </citation>
    <scope>NUCLEOTIDE SEQUENCE [LARGE SCALE GENOMIC DNA]</scope>
</reference>
<evidence type="ECO:0000256" key="11">
    <source>
        <dbReference type="ARBA" id="ARBA00037258"/>
    </source>
</evidence>
<evidence type="ECO:0000256" key="14">
    <source>
        <dbReference type="SAM" id="MobiDB-lite"/>
    </source>
</evidence>
<dbReference type="Pfam" id="PF13242">
    <property type="entry name" value="Hydrolase_like"/>
    <property type="match status" value="1"/>
</dbReference>
<accession>A0A4X2ME70</accession>
<dbReference type="STRING" id="29139.ENSVURP00010031960"/>
<dbReference type="NCBIfam" id="TIGR01549">
    <property type="entry name" value="HAD-SF-IA-v1"/>
    <property type="match status" value="1"/>
</dbReference>
<feature type="signal peptide" evidence="15">
    <location>
        <begin position="1"/>
        <end position="23"/>
    </location>
</feature>
<dbReference type="AlphaFoldDB" id="A0A4X2ME70"/>
<comment type="function">
    <text evidence="11">Phosphatase that hydrolyzes imidodiphosphate, 3-phosphohistidine and 6-phospholysine. Has broad substrate specificity and can also hydrolyze inorganic diphosphate, but with lower efficiency.</text>
</comment>
<evidence type="ECO:0000256" key="12">
    <source>
        <dbReference type="ARBA" id="ARBA00039357"/>
    </source>
</evidence>
<evidence type="ECO:0000256" key="6">
    <source>
        <dbReference type="ARBA" id="ARBA00022490"/>
    </source>
</evidence>
<evidence type="ECO:0000256" key="7">
    <source>
        <dbReference type="ARBA" id="ARBA00022723"/>
    </source>
</evidence>
<comment type="cofactor">
    <cofactor evidence="1">
        <name>Mg(2+)</name>
        <dbReference type="ChEBI" id="CHEBI:18420"/>
    </cofactor>
</comment>
<gene>
    <name evidence="16" type="primary">LHPP</name>
</gene>
<dbReference type="Gene3D" id="3.40.50.1000">
    <property type="entry name" value="HAD superfamily/HAD-like"/>
    <property type="match status" value="2"/>
</dbReference>
<dbReference type="GO" id="GO:0006796">
    <property type="term" value="P:phosphate-containing compound metabolic process"/>
    <property type="evidence" value="ECO:0007669"/>
    <property type="project" value="Ensembl"/>
</dbReference>
<dbReference type="Pfam" id="PF13344">
    <property type="entry name" value="Hydrolase_6"/>
    <property type="match status" value="1"/>
</dbReference>
<dbReference type="PANTHER" id="PTHR19288:SF44">
    <property type="entry name" value="PHOSPHOLYSINE PHOSPHOHISTIDINE INORGANIC PYROPHOSPHATE PHOSPHATASE"/>
    <property type="match status" value="1"/>
</dbReference>
<keyword evidence="6" id="KW-0963">Cytoplasm</keyword>
<keyword evidence="17" id="KW-1185">Reference proteome</keyword>
<evidence type="ECO:0000256" key="10">
    <source>
        <dbReference type="ARBA" id="ARBA00023242"/>
    </source>
</evidence>
<dbReference type="GO" id="GO:0046872">
    <property type="term" value="F:metal ion binding"/>
    <property type="evidence" value="ECO:0007669"/>
    <property type="project" value="UniProtKB-KW"/>
</dbReference>
<evidence type="ECO:0000313" key="16">
    <source>
        <dbReference type="Ensembl" id="ENSVURP00010031960.1"/>
    </source>
</evidence>
<keyword evidence="15" id="KW-0732">Signal</keyword>
<dbReference type="SUPFAM" id="SSF56784">
    <property type="entry name" value="HAD-like"/>
    <property type="match status" value="1"/>
</dbReference>
<evidence type="ECO:0000313" key="17">
    <source>
        <dbReference type="Proteomes" id="UP000314987"/>
    </source>
</evidence>
<protein>
    <recommendedName>
        <fullName evidence="12">Phospholysine phosphohistidine inorganic pyrophosphate phosphatase</fullName>
        <ecNumber evidence="5">3.6.1.1</ecNumber>
    </recommendedName>
</protein>
<comment type="catalytic activity">
    <reaction evidence="13">
        <text>diphosphate + H2O = 2 phosphate + H(+)</text>
        <dbReference type="Rhea" id="RHEA:24576"/>
        <dbReference type="ChEBI" id="CHEBI:15377"/>
        <dbReference type="ChEBI" id="CHEBI:15378"/>
        <dbReference type="ChEBI" id="CHEBI:33019"/>
        <dbReference type="ChEBI" id="CHEBI:43474"/>
        <dbReference type="EC" id="3.6.1.1"/>
    </reaction>
</comment>
<keyword evidence="7" id="KW-0479">Metal-binding</keyword>
<dbReference type="FunFam" id="3.40.50.1000:FF:000051">
    <property type="entry name" value="Phospholysine phosphohistidine inorganic pyrophosphate phosphatase"/>
    <property type="match status" value="1"/>
</dbReference>